<dbReference type="PANTHER" id="PTHR12175">
    <property type="entry name" value="AD039 HT014 THIOREDOXIN FAMILY TRP26"/>
    <property type="match status" value="1"/>
</dbReference>
<dbReference type="GO" id="GO:0005634">
    <property type="term" value="C:nucleus"/>
    <property type="evidence" value="ECO:0007669"/>
    <property type="project" value="TreeGrafter"/>
</dbReference>
<proteinExistence type="inferred from homology"/>
<name>A0A165M6C0_9APHY</name>
<dbReference type="InterPro" id="IPR010400">
    <property type="entry name" value="PITH_dom"/>
</dbReference>
<dbReference type="Pfam" id="PF06201">
    <property type="entry name" value="PITH"/>
    <property type="match status" value="1"/>
</dbReference>
<organism evidence="3 4">
    <name type="scientific">Daedalea quercina L-15889</name>
    <dbReference type="NCBI Taxonomy" id="1314783"/>
    <lineage>
        <taxon>Eukaryota</taxon>
        <taxon>Fungi</taxon>
        <taxon>Dikarya</taxon>
        <taxon>Basidiomycota</taxon>
        <taxon>Agaricomycotina</taxon>
        <taxon>Agaricomycetes</taxon>
        <taxon>Polyporales</taxon>
        <taxon>Fomitopsis</taxon>
    </lineage>
</organism>
<dbReference type="GO" id="GO:0005737">
    <property type="term" value="C:cytoplasm"/>
    <property type="evidence" value="ECO:0007669"/>
    <property type="project" value="UniProtKB-ARBA"/>
</dbReference>
<protein>
    <submittedName>
        <fullName evidence="3">DUF1000-domain-containing protein</fullName>
    </submittedName>
</protein>
<keyword evidence="4" id="KW-1185">Reference proteome</keyword>
<reference evidence="3 4" key="1">
    <citation type="journal article" date="2016" name="Mol. Biol. Evol.">
        <title>Comparative Genomics of Early-Diverging Mushroom-Forming Fungi Provides Insights into the Origins of Lignocellulose Decay Capabilities.</title>
        <authorList>
            <person name="Nagy L.G."/>
            <person name="Riley R."/>
            <person name="Tritt A."/>
            <person name="Adam C."/>
            <person name="Daum C."/>
            <person name="Floudas D."/>
            <person name="Sun H."/>
            <person name="Yadav J.S."/>
            <person name="Pangilinan J."/>
            <person name="Larsson K.H."/>
            <person name="Matsuura K."/>
            <person name="Barry K."/>
            <person name="Labutti K."/>
            <person name="Kuo R."/>
            <person name="Ohm R.A."/>
            <person name="Bhattacharya S.S."/>
            <person name="Shirouzu T."/>
            <person name="Yoshinaga Y."/>
            <person name="Martin F.M."/>
            <person name="Grigoriev I.V."/>
            <person name="Hibbett D.S."/>
        </authorList>
    </citation>
    <scope>NUCLEOTIDE SEQUENCE [LARGE SCALE GENOMIC DNA]</scope>
    <source>
        <strain evidence="3 4">L-15889</strain>
    </source>
</reference>
<gene>
    <name evidence="3" type="ORF">DAEQUDRAFT_740728</name>
</gene>
<dbReference type="Proteomes" id="UP000076727">
    <property type="component" value="Unassembled WGS sequence"/>
</dbReference>
<evidence type="ECO:0000259" key="2">
    <source>
        <dbReference type="PROSITE" id="PS51532"/>
    </source>
</evidence>
<dbReference type="PROSITE" id="PS51532">
    <property type="entry name" value="PITH"/>
    <property type="match status" value="1"/>
</dbReference>
<dbReference type="Gene3D" id="2.60.120.470">
    <property type="entry name" value="PITH domain"/>
    <property type="match status" value="1"/>
</dbReference>
<dbReference type="InterPro" id="IPR037047">
    <property type="entry name" value="PITH_dom_sf"/>
</dbReference>
<dbReference type="AlphaFoldDB" id="A0A165M6C0"/>
<evidence type="ECO:0000313" key="4">
    <source>
        <dbReference type="Proteomes" id="UP000076727"/>
    </source>
</evidence>
<accession>A0A165M6C0</accession>
<dbReference type="InterPro" id="IPR008979">
    <property type="entry name" value="Galactose-bd-like_sf"/>
</dbReference>
<dbReference type="SUPFAM" id="SSF49785">
    <property type="entry name" value="Galactose-binding domain-like"/>
    <property type="match status" value="1"/>
</dbReference>
<dbReference type="PANTHER" id="PTHR12175:SF1">
    <property type="entry name" value="PITH DOMAIN-CONTAINING PROTEIN 1"/>
    <property type="match status" value="1"/>
</dbReference>
<evidence type="ECO:0000313" key="3">
    <source>
        <dbReference type="EMBL" id="KZT65281.1"/>
    </source>
</evidence>
<dbReference type="EMBL" id="KV429108">
    <property type="protein sequence ID" value="KZT65281.1"/>
    <property type="molecule type" value="Genomic_DNA"/>
</dbReference>
<feature type="domain" description="PITH" evidence="2">
    <location>
        <begin position="8"/>
        <end position="182"/>
    </location>
</feature>
<comment type="similarity">
    <text evidence="1">Belongs to the PITHD1 family.</text>
</comment>
<dbReference type="InterPro" id="IPR045099">
    <property type="entry name" value="PITH1-like"/>
</dbReference>
<dbReference type="OrthoDB" id="2635at2759"/>
<sequence>MSSDNTLESLAAETDGNNLYGTIDKLNVHGLNLTVPEDAQAIIKPWDERNDTSRHAESGVDDQFIIHVPFTHNVRVKSVLVKLGRGEAAPRRMRIYANHATIVDFAAAEDITPHLNISLLEGETGVTEYPLRSAAFANVYSLSLFFSESVGGESTMVYYLGFRGDSRSQRRDASQRLVIPAETAARAPLVDKVSQKTGAQQTTAR</sequence>
<evidence type="ECO:0000256" key="1">
    <source>
        <dbReference type="ARBA" id="ARBA00025788"/>
    </source>
</evidence>